<organism evidence="2 3">
    <name type="scientific">Rhizobium mongolense</name>
    <dbReference type="NCBI Taxonomy" id="57676"/>
    <lineage>
        <taxon>Bacteria</taxon>
        <taxon>Pseudomonadati</taxon>
        <taxon>Pseudomonadota</taxon>
        <taxon>Alphaproteobacteria</taxon>
        <taxon>Hyphomicrobiales</taxon>
        <taxon>Rhizobiaceae</taxon>
        <taxon>Rhizobium/Agrobacterium group</taxon>
        <taxon>Rhizobium</taxon>
    </lineage>
</organism>
<evidence type="ECO:0008006" key="4">
    <source>
        <dbReference type="Google" id="ProtNLM"/>
    </source>
</evidence>
<dbReference type="EMBL" id="JACIFX010000004">
    <property type="protein sequence ID" value="MBB4229855.1"/>
    <property type="molecule type" value="Genomic_DNA"/>
</dbReference>
<sequence length="66" mass="7603">MAHDQSKDHWADDDNCISSYDVTKEWRHDDRAELLEIAARLRVDASDYQQEHHGPGKKTGSYSKST</sequence>
<gene>
    <name evidence="2" type="ORF">GGD56_003706</name>
</gene>
<reference evidence="2 3" key="1">
    <citation type="submission" date="2020-08" db="EMBL/GenBank/DDBJ databases">
        <title>Genomic Encyclopedia of Type Strains, Phase IV (KMG-V): Genome sequencing to study the core and pangenomes of soil and plant-associated prokaryotes.</title>
        <authorList>
            <person name="Whitman W."/>
        </authorList>
    </citation>
    <scope>NUCLEOTIDE SEQUENCE [LARGE SCALE GENOMIC DNA]</scope>
    <source>
        <strain evidence="2 3">SEMIA 4087</strain>
    </source>
</reference>
<proteinExistence type="predicted"/>
<evidence type="ECO:0000313" key="3">
    <source>
        <dbReference type="Proteomes" id="UP000551353"/>
    </source>
</evidence>
<keyword evidence="3" id="KW-1185">Reference proteome</keyword>
<dbReference type="RefSeq" id="WP_022717850.1">
    <property type="nucleotide sequence ID" value="NZ_JACIFX010000004.1"/>
</dbReference>
<feature type="region of interest" description="Disordered" evidence="1">
    <location>
        <begin position="44"/>
        <end position="66"/>
    </location>
</feature>
<feature type="compositionally biased region" description="Basic and acidic residues" evidence="1">
    <location>
        <begin position="44"/>
        <end position="54"/>
    </location>
</feature>
<protein>
    <recommendedName>
        <fullName evidence="4">DUF3606 domain-containing protein</fullName>
    </recommendedName>
</protein>
<evidence type="ECO:0000256" key="1">
    <source>
        <dbReference type="SAM" id="MobiDB-lite"/>
    </source>
</evidence>
<accession>A0ABR6IPY8</accession>
<dbReference type="Proteomes" id="UP000551353">
    <property type="component" value="Unassembled WGS sequence"/>
</dbReference>
<comment type="caution">
    <text evidence="2">The sequence shown here is derived from an EMBL/GenBank/DDBJ whole genome shotgun (WGS) entry which is preliminary data.</text>
</comment>
<evidence type="ECO:0000313" key="2">
    <source>
        <dbReference type="EMBL" id="MBB4229855.1"/>
    </source>
</evidence>
<name>A0ABR6IPY8_9HYPH</name>